<keyword evidence="5 8" id="KW-0812">Transmembrane</keyword>
<keyword evidence="6 8" id="KW-1133">Transmembrane helix</keyword>
<feature type="transmembrane region" description="Helical" evidence="8">
    <location>
        <begin position="538"/>
        <end position="559"/>
    </location>
</feature>
<dbReference type="EMBL" id="JACICD010000006">
    <property type="protein sequence ID" value="MBB3772720.1"/>
    <property type="molecule type" value="Genomic_DNA"/>
</dbReference>
<name>A0A839ZCZ0_9HYPH</name>
<feature type="transmembrane region" description="Helical" evidence="8">
    <location>
        <begin position="123"/>
        <end position="145"/>
    </location>
</feature>
<feature type="transmembrane region" description="Helical" evidence="8">
    <location>
        <begin position="157"/>
        <end position="178"/>
    </location>
</feature>
<comment type="caution">
    <text evidence="10">The sequence shown here is derived from an EMBL/GenBank/DDBJ whole genome shotgun (WGS) entry which is preliminary data.</text>
</comment>
<dbReference type="GO" id="GO:0008324">
    <property type="term" value="F:monoatomic cation transmembrane transporter activity"/>
    <property type="evidence" value="ECO:0007669"/>
    <property type="project" value="InterPro"/>
</dbReference>
<keyword evidence="7 8" id="KW-0472">Membrane</keyword>
<evidence type="ECO:0000256" key="7">
    <source>
        <dbReference type="ARBA" id="ARBA00023136"/>
    </source>
</evidence>
<gene>
    <name evidence="10" type="ORF">FHS55_003341</name>
</gene>
<evidence type="ECO:0000259" key="9">
    <source>
        <dbReference type="PROSITE" id="PS51202"/>
    </source>
</evidence>
<evidence type="ECO:0000256" key="4">
    <source>
        <dbReference type="ARBA" id="ARBA00022475"/>
    </source>
</evidence>
<feature type="transmembrane region" description="Helical" evidence="8">
    <location>
        <begin position="60"/>
        <end position="78"/>
    </location>
</feature>
<feature type="transmembrane region" description="Helical" evidence="8">
    <location>
        <begin position="12"/>
        <end position="28"/>
    </location>
</feature>
<evidence type="ECO:0000256" key="6">
    <source>
        <dbReference type="ARBA" id="ARBA00022989"/>
    </source>
</evidence>
<dbReference type="Pfam" id="PF06826">
    <property type="entry name" value="Asp-Al_Ex"/>
    <property type="match status" value="2"/>
</dbReference>
<feature type="transmembrane region" description="Helical" evidence="8">
    <location>
        <begin position="90"/>
        <end position="111"/>
    </location>
</feature>
<reference evidence="10 11" key="1">
    <citation type="submission" date="2020-08" db="EMBL/GenBank/DDBJ databases">
        <title>Genomic Encyclopedia of Type Strains, Phase IV (KMG-IV): sequencing the most valuable type-strain genomes for metagenomic binning, comparative biology and taxonomic classification.</title>
        <authorList>
            <person name="Goeker M."/>
        </authorList>
    </citation>
    <scope>NUCLEOTIDE SEQUENCE [LARGE SCALE GENOMIC DNA]</scope>
    <source>
        <strain evidence="10 11">DSM 5895</strain>
    </source>
</reference>
<comment type="similarity">
    <text evidence="2">Belongs to the AAE transporter (TC 2.A.81) family.</text>
</comment>
<feature type="transmembrane region" description="Helical" evidence="8">
    <location>
        <begin position="411"/>
        <end position="430"/>
    </location>
</feature>
<dbReference type="PANTHER" id="PTHR30445">
    <property type="entry name" value="K(+)_H(+) ANTIPORTER SUBUNIT KHTT"/>
    <property type="match status" value="1"/>
</dbReference>
<organism evidence="10 11">
    <name type="scientific">Ancylobacter tetraedralis</name>
    <dbReference type="NCBI Taxonomy" id="217068"/>
    <lineage>
        <taxon>Bacteria</taxon>
        <taxon>Pseudomonadati</taxon>
        <taxon>Pseudomonadota</taxon>
        <taxon>Alphaproteobacteria</taxon>
        <taxon>Hyphomicrobiales</taxon>
        <taxon>Xanthobacteraceae</taxon>
        <taxon>Ancylobacter</taxon>
    </lineage>
</organism>
<evidence type="ECO:0000256" key="2">
    <source>
        <dbReference type="ARBA" id="ARBA00009854"/>
    </source>
</evidence>
<proteinExistence type="inferred from homology"/>
<feature type="transmembrane region" description="Helical" evidence="8">
    <location>
        <begin position="34"/>
        <end position="53"/>
    </location>
</feature>
<evidence type="ECO:0000313" key="10">
    <source>
        <dbReference type="EMBL" id="MBB3772720.1"/>
    </source>
</evidence>
<accession>A0A839ZCZ0</accession>
<feature type="domain" description="RCK C-terminal" evidence="9">
    <location>
        <begin position="289"/>
        <end position="377"/>
    </location>
</feature>
<dbReference type="PANTHER" id="PTHR30445:SF9">
    <property type="match status" value="1"/>
</dbReference>
<protein>
    <submittedName>
        <fullName evidence="10">Putative transport protein</fullName>
    </submittedName>
</protein>
<dbReference type="Gene3D" id="3.30.70.1450">
    <property type="entry name" value="Regulator of K+ conductance, C-terminal domain"/>
    <property type="match status" value="2"/>
</dbReference>
<sequence>MWDWFVTTLRDHPAIALFLTVALAYPLGTFKYRGISLGTVATTLLVGILVGQLHIQISHNVAIVFFLLFLFAIGYRVGPQFVRGVAQDGAMQALFAVVVCAVTLATAYGVARLAGYSIGYGAGLFAGAATASSALGLSTTAIQALGMPPDETRSMVGALSTAFAMTYIFGTIGPILIISQIGPWLLRIDLAAACRAYEKRMGGTSHGSGTSWHHYVLRTYRLGEASSLVGQTVGEIEAGPGRSRCFFDQIRRAGQVIDATEATELKTGDVVSVAGSRSGLRALFATGTEEVEDLELLAVPVAGVDVVVTKRAFDGKTLTELAHMAPTHGIFLTRIRRGATGEDIPILPQTTIHRGDILTVVGQPQRIRASIGAIGRADFSDDQTDVSAMFFMIAAGALIGVPAIIVGGVPLTLSIAGGVLFAGIAAGWQRSVFPTFGNVPPAVIWFMNVVGLNLFIGVIGITAGPSFVAGVQQVGASLFLWGMLVTTVPTVFALLIGKYVFRFDDALVLGCCAGAGTSTATLGLLADRAGSQVPALGYTIPYAISNTLLTIGGIVIVTLL</sequence>
<dbReference type="PROSITE" id="PS51202">
    <property type="entry name" value="RCK_C"/>
    <property type="match status" value="1"/>
</dbReference>
<dbReference type="InterPro" id="IPR006037">
    <property type="entry name" value="RCK_C"/>
</dbReference>
<comment type="subcellular location">
    <subcellularLocation>
        <location evidence="1">Cell membrane</location>
        <topology evidence="1">Multi-pass membrane protein</topology>
    </subcellularLocation>
</comment>
<evidence type="ECO:0000313" key="11">
    <source>
        <dbReference type="Proteomes" id="UP000533469"/>
    </source>
</evidence>
<keyword evidence="4" id="KW-1003">Cell membrane</keyword>
<dbReference type="SUPFAM" id="SSF116726">
    <property type="entry name" value="TrkA C-terminal domain-like"/>
    <property type="match status" value="2"/>
</dbReference>
<feature type="transmembrane region" description="Helical" evidence="8">
    <location>
        <begin position="507"/>
        <end position="526"/>
    </location>
</feature>
<evidence type="ECO:0000256" key="5">
    <source>
        <dbReference type="ARBA" id="ARBA00022692"/>
    </source>
</evidence>
<dbReference type="NCBIfam" id="TIGR03802">
    <property type="entry name" value="Asp_Ala_antiprt"/>
    <property type="match status" value="1"/>
</dbReference>
<feature type="transmembrane region" description="Helical" evidence="8">
    <location>
        <begin position="474"/>
        <end position="495"/>
    </location>
</feature>
<keyword evidence="11" id="KW-1185">Reference proteome</keyword>
<dbReference type="InterPro" id="IPR022457">
    <property type="entry name" value="Asp_Ala_antiprt"/>
</dbReference>
<evidence type="ECO:0000256" key="3">
    <source>
        <dbReference type="ARBA" id="ARBA00022448"/>
    </source>
</evidence>
<dbReference type="AlphaFoldDB" id="A0A839ZCZ0"/>
<dbReference type="InterPro" id="IPR006512">
    <property type="entry name" value="YidE_YbjL"/>
</dbReference>
<dbReference type="InterPro" id="IPR050144">
    <property type="entry name" value="AAE_transporter"/>
</dbReference>
<keyword evidence="3" id="KW-0813">Transport</keyword>
<dbReference type="GO" id="GO:0006813">
    <property type="term" value="P:potassium ion transport"/>
    <property type="evidence" value="ECO:0007669"/>
    <property type="project" value="InterPro"/>
</dbReference>
<evidence type="ECO:0000256" key="8">
    <source>
        <dbReference type="SAM" id="Phobius"/>
    </source>
</evidence>
<dbReference type="InterPro" id="IPR036721">
    <property type="entry name" value="RCK_C_sf"/>
</dbReference>
<feature type="transmembrane region" description="Helical" evidence="8">
    <location>
        <begin position="386"/>
        <end position="405"/>
    </location>
</feature>
<evidence type="ECO:0000256" key="1">
    <source>
        <dbReference type="ARBA" id="ARBA00004651"/>
    </source>
</evidence>
<dbReference type="GO" id="GO:0005886">
    <property type="term" value="C:plasma membrane"/>
    <property type="evidence" value="ECO:0007669"/>
    <property type="project" value="UniProtKB-SubCell"/>
</dbReference>
<dbReference type="RefSeq" id="WP_183190868.1">
    <property type="nucleotide sequence ID" value="NZ_JACICD010000006.1"/>
</dbReference>
<dbReference type="NCBIfam" id="TIGR01625">
    <property type="entry name" value="YidE_YbjL_dupl"/>
    <property type="match status" value="1"/>
</dbReference>
<feature type="transmembrane region" description="Helical" evidence="8">
    <location>
        <begin position="442"/>
        <end position="468"/>
    </location>
</feature>
<dbReference type="Proteomes" id="UP000533469">
    <property type="component" value="Unassembled WGS sequence"/>
</dbReference>
<dbReference type="Pfam" id="PF02080">
    <property type="entry name" value="TrkA_C"/>
    <property type="match status" value="2"/>
</dbReference>